<dbReference type="Gene3D" id="3.40.50.2000">
    <property type="entry name" value="Glycogen Phosphorylase B"/>
    <property type="match status" value="1"/>
</dbReference>
<name>A0ABP8H383_9BACT</name>
<dbReference type="Pfam" id="PF13692">
    <property type="entry name" value="Glyco_trans_1_4"/>
    <property type="match status" value="1"/>
</dbReference>
<comment type="caution">
    <text evidence="1">The sequence shown here is derived from an EMBL/GenBank/DDBJ whole genome shotgun (WGS) entry which is preliminary data.</text>
</comment>
<evidence type="ECO:0008006" key="3">
    <source>
        <dbReference type="Google" id="ProtNLM"/>
    </source>
</evidence>
<dbReference type="CDD" id="cd03801">
    <property type="entry name" value="GT4_PimA-like"/>
    <property type="match status" value="1"/>
</dbReference>
<proteinExistence type="predicted"/>
<evidence type="ECO:0000313" key="1">
    <source>
        <dbReference type="EMBL" id="GAA4333747.1"/>
    </source>
</evidence>
<reference evidence="2" key="1">
    <citation type="journal article" date="2019" name="Int. J. Syst. Evol. Microbiol.">
        <title>The Global Catalogue of Microorganisms (GCM) 10K type strain sequencing project: providing services to taxonomists for standard genome sequencing and annotation.</title>
        <authorList>
            <consortium name="The Broad Institute Genomics Platform"/>
            <consortium name="The Broad Institute Genome Sequencing Center for Infectious Disease"/>
            <person name="Wu L."/>
            <person name="Ma J."/>
        </authorList>
    </citation>
    <scope>NUCLEOTIDE SEQUENCE [LARGE SCALE GENOMIC DNA]</scope>
    <source>
        <strain evidence="2">JCM 17919</strain>
    </source>
</reference>
<protein>
    <recommendedName>
        <fullName evidence="3">Glycosyltransferase</fullName>
    </recommendedName>
</protein>
<dbReference type="Proteomes" id="UP001501725">
    <property type="component" value="Unassembled WGS sequence"/>
</dbReference>
<gene>
    <name evidence="1" type="ORF">GCM10023184_27150</name>
</gene>
<evidence type="ECO:0000313" key="2">
    <source>
        <dbReference type="Proteomes" id="UP001501725"/>
    </source>
</evidence>
<dbReference type="PANTHER" id="PTHR12526">
    <property type="entry name" value="GLYCOSYLTRANSFERASE"/>
    <property type="match status" value="1"/>
</dbReference>
<dbReference type="EMBL" id="BAABGY010000007">
    <property type="protein sequence ID" value="GAA4333747.1"/>
    <property type="molecule type" value="Genomic_DNA"/>
</dbReference>
<accession>A0ABP8H383</accession>
<dbReference type="PANTHER" id="PTHR12526:SF630">
    <property type="entry name" value="GLYCOSYLTRANSFERASE"/>
    <property type="match status" value="1"/>
</dbReference>
<dbReference type="SUPFAM" id="SSF53756">
    <property type="entry name" value="UDP-Glycosyltransferase/glycogen phosphorylase"/>
    <property type="match status" value="1"/>
</dbReference>
<dbReference type="RefSeq" id="WP_345256297.1">
    <property type="nucleotide sequence ID" value="NZ_BAABGY010000007.1"/>
</dbReference>
<organism evidence="1 2">
    <name type="scientific">Flaviaesturariibacter amylovorans</name>
    <dbReference type="NCBI Taxonomy" id="1084520"/>
    <lineage>
        <taxon>Bacteria</taxon>
        <taxon>Pseudomonadati</taxon>
        <taxon>Bacteroidota</taxon>
        <taxon>Chitinophagia</taxon>
        <taxon>Chitinophagales</taxon>
        <taxon>Chitinophagaceae</taxon>
        <taxon>Flaviaestuariibacter</taxon>
    </lineage>
</organism>
<sequence length="402" mass="45468">MMSYGAWIAKRKVEDVLLSPFILLGRLIARVKPLDREYRVFFFFPFYHTGGAEKVHAQIAAAAGGPDCILFFTRKSQNDTFLQAFRESGCVIRDVSRYTDNKLIYFVNFIWRGILSGYINAQKKAPVVFHGHSNIAYKTAPWIRKGIRQVDLVHSLNTFSMIRVPFIPFYHETVLISQVKRQAHIELYRKLRVPESFIGRLRHIDNAVALPERDYAGKPEGTFTVLFSGRPGPEKRLPLFLRIAERMHSESPDIRFRVMGAAAGDVAGPVPANVELLGNKTDPEEIQSIYWNSHVLLLTSETEGMPLVVPEAMGNGCAIVATPVGDLPLHIRPGEQGYLFTSIDDEERIIEEGARYITGLLRHPGRRHQIGADNIRYARDHFSLPAFTEAYRSLLSTDNSES</sequence>
<keyword evidence="2" id="KW-1185">Reference proteome</keyword>